<sequence length="179" mass="19748">MKKIIALGGSNSKNSINKLLATYVANKVQNVTVSILDLNDFELPIYGIDIEAENGIPENAKKLSDLIASTDGLVISLAEHNGSYTSSFKNTIDWLSRIDIKVWKDKPILLLATSPGARGGATVLQSAKSYFPYLGGDVVADFSLASFYENFSENKISNHELKEELLQKIRLFEQKITHI</sequence>
<dbReference type="Proteomes" id="UP000198379">
    <property type="component" value="Unassembled WGS sequence"/>
</dbReference>
<reference evidence="2 3" key="1">
    <citation type="submission" date="2017-06" db="EMBL/GenBank/DDBJ databases">
        <authorList>
            <person name="Kim H.J."/>
            <person name="Triplett B.A."/>
        </authorList>
    </citation>
    <scope>NUCLEOTIDE SEQUENCE [LARGE SCALE GENOMIC DNA]</scope>
    <source>
        <strain evidence="2 3">DSM 25597</strain>
    </source>
</reference>
<dbReference type="InterPro" id="IPR005025">
    <property type="entry name" value="FMN_Rdtase-like_dom"/>
</dbReference>
<dbReference type="GO" id="GO:0010181">
    <property type="term" value="F:FMN binding"/>
    <property type="evidence" value="ECO:0007669"/>
    <property type="project" value="TreeGrafter"/>
</dbReference>
<dbReference type="GO" id="GO:0005829">
    <property type="term" value="C:cytosol"/>
    <property type="evidence" value="ECO:0007669"/>
    <property type="project" value="TreeGrafter"/>
</dbReference>
<organism evidence="2 3">
    <name type="scientific">Dokdonia pacifica</name>
    <dbReference type="NCBI Taxonomy" id="1627892"/>
    <lineage>
        <taxon>Bacteria</taxon>
        <taxon>Pseudomonadati</taxon>
        <taxon>Bacteroidota</taxon>
        <taxon>Flavobacteriia</taxon>
        <taxon>Flavobacteriales</taxon>
        <taxon>Flavobacteriaceae</taxon>
        <taxon>Dokdonia</taxon>
    </lineage>
</organism>
<dbReference type="AlphaFoldDB" id="A0A239AMK7"/>
<name>A0A239AMK7_9FLAO</name>
<dbReference type="Pfam" id="PF03358">
    <property type="entry name" value="FMN_red"/>
    <property type="match status" value="1"/>
</dbReference>
<gene>
    <name evidence="2" type="ORF">SAMN06265376_10520</name>
</gene>
<evidence type="ECO:0000313" key="2">
    <source>
        <dbReference type="EMBL" id="SNR96915.1"/>
    </source>
</evidence>
<dbReference type="RefSeq" id="WP_089372280.1">
    <property type="nucleotide sequence ID" value="NZ_BMEP01000006.1"/>
</dbReference>
<dbReference type="PANTHER" id="PTHR30543">
    <property type="entry name" value="CHROMATE REDUCTASE"/>
    <property type="match status" value="1"/>
</dbReference>
<keyword evidence="3" id="KW-1185">Reference proteome</keyword>
<protein>
    <submittedName>
        <fullName evidence="2">NAD(P)H-dependent FMN reductase</fullName>
    </submittedName>
</protein>
<proteinExistence type="predicted"/>
<dbReference type="Gene3D" id="3.40.50.360">
    <property type="match status" value="1"/>
</dbReference>
<dbReference type="OrthoDB" id="5767802at2"/>
<evidence type="ECO:0000313" key="3">
    <source>
        <dbReference type="Proteomes" id="UP000198379"/>
    </source>
</evidence>
<dbReference type="GO" id="GO:0016491">
    <property type="term" value="F:oxidoreductase activity"/>
    <property type="evidence" value="ECO:0007669"/>
    <property type="project" value="InterPro"/>
</dbReference>
<dbReference type="PANTHER" id="PTHR30543:SF21">
    <property type="entry name" value="NAD(P)H-DEPENDENT FMN REDUCTASE LOT6"/>
    <property type="match status" value="1"/>
</dbReference>
<dbReference type="SUPFAM" id="SSF52218">
    <property type="entry name" value="Flavoproteins"/>
    <property type="match status" value="1"/>
</dbReference>
<accession>A0A239AMK7</accession>
<feature type="domain" description="NADPH-dependent FMN reductase-like" evidence="1">
    <location>
        <begin position="3"/>
        <end position="142"/>
    </location>
</feature>
<dbReference type="InterPro" id="IPR050712">
    <property type="entry name" value="NAD(P)H-dep_reductase"/>
</dbReference>
<dbReference type="EMBL" id="FZNY01000005">
    <property type="protein sequence ID" value="SNR96915.1"/>
    <property type="molecule type" value="Genomic_DNA"/>
</dbReference>
<dbReference type="InterPro" id="IPR029039">
    <property type="entry name" value="Flavoprotein-like_sf"/>
</dbReference>
<evidence type="ECO:0000259" key="1">
    <source>
        <dbReference type="Pfam" id="PF03358"/>
    </source>
</evidence>